<dbReference type="Proteomes" id="UP001343257">
    <property type="component" value="Unassembled WGS sequence"/>
</dbReference>
<proteinExistence type="predicted"/>
<evidence type="ECO:0000313" key="1">
    <source>
        <dbReference type="EMBL" id="MED5019340.1"/>
    </source>
</evidence>
<protein>
    <submittedName>
        <fullName evidence="1">Uncharacterized protein</fullName>
    </submittedName>
</protein>
<dbReference type="EMBL" id="JARTLD010000047">
    <property type="protein sequence ID" value="MED5019340.1"/>
    <property type="molecule type" value="Genomic_DNA"/>
</dbReference>
<dbReference type="RefSeq" id="WP_328280242.1">
    <property type="nucleotide sequence ID" value="NZ_JARTLD010000047.1"/>
</dbReference>
<organism evidence="1 2">
    <name type="scientific">Paenibacillus chibensis</name>
    <dbReference type="NCBI Taxonomy" id="59846"/>
    <lineage>
        <taxon>Bacteria</taxon>
        <taxon>Bacillati</taxon>
        <taxon>Bacillota</taxon>
        <taxon>Bacilli</taxon>
        <taxon>Bacillales</taxon>
        <taxon>Paenibacillaceae</taxon>
        <taxon>Paenibacillus</taxon>
    </lineage>
</organism>
<reference evidence="1 2" key="1">
    <citation type="submission" date="2023-03" db="EMBL/GenBank/DDBJ databases">
        <title>Bacillus Genome Sequencing.</title>
        <authorList>
            <person name="Dunlap C."/>
        </authorList>
    </citation>
    <scope>NUCLEOTIDE SEQUENCE [LARGE SCALE GENOMIC DNA]</scope>
    <source>
        <strain evidence="1 2">NRS-52</strain>
    </source>
</reference>
<name>A0ABU6PZ06_9BACL</name>
<sequence>MATYDYGIRQGLNSQGVDNSRIGYSNGYVTVDGKNFMKADLNNQGTSYTNQQNFNTAWNSFNPAQPTNTPTQPASNPMVQAANSVKVGTTSSYTPYSSPTQNTLSQIQDLLNKNSGFQYKGPDPFTYDPQSDPAYQSQLAEAKRNIADQQVDTNAVLRAQGQGKSSYSELVQQQIGDKTLASLADTLVPQLMQQAYQRYNDSANRDLQVQQLNYGTQQDAVANLANLYGLQDKEYFQNPITEAQLTGNYLPNEAKQAISNLLELKQQAEAKGITAEQRVGLSQQADVLRAKLQALGVDPSFYGADKSYSQASQSNPGIRTLAGQAQDLASKQANLQAAATYMDATGKVVTPQSDWSGYARQAANPNAMDTLAGQQLAYQKARDAISDQQWKMKFDEDVRQFGLNYALSNLQETNQQAYREAQLALSQDDNTRAWLTYGDSLNQAAQSKYSGMSANQIYDALKSTFTKKDPNTDQLYIPNDQATKQQIYQQVMASGLPDGQDVQVMTMLGLNPKDIENFDKQYGVASGN</sequence>
<evidence type="ECO:0000313" key="2">
    <source>
        <dbReference type="Proteomes" id="UP001343257"/>
    </source>
</evidence>
<accession>A0ABU6PZ06</accession>
<comment type="caution">
    <text evidence="1">The sequence shown here is derived from an EMBL/GenBank/DDBJ whole genome shotgun (WGS) entry which is preliminary data.</text>
</comment>
<keyword evidence="2" id="KW-1185">Reference proteome</keyword>
<gene>
    <name evidence="1" type="ORF">P9847_18725</name>
</gene>